<dbReference type="SUPFAM" id="SSF103190">
    <property type="entry name" value="Sensory domain-like"/>
    <property type="match status" value="1"/>
</dbReference>
<dbReference type="SUPFAM" id="SSF58104">
    <property type="entry name" value="Methyl-accepting chemotaxis protein (MCP) signaling domain"/>
    <property type="match status" value="1"/>
</dbReference>
<keyword evidence="3" id="KW-0145">Chemotaxis</keyword>
<feature type="domain" description="Methyl-accepting transducer" evidence="11">
    <location>
        <begin position="402"/>
        <end position="659"/>
    </location>
</feature>
<organism evidence="12 13">
    <name type="scientific">Liquorilactobacillus ghanensis DSM 18630</name>
    <dbReference type="NCBI Taxonomy" id="1423750"/>
    <lineage>
        <taxon>Bacteria</taxon>
        <taxon>Bacillati</taxon>
        <taxon>Bacillota</taxon>
        <taxon>Bacilli</taxon>
        <taxon>Lactobacillales</taxon>
        <taxon>Lactobacillaceae</taxon>
        <taxon>Liquorilactobacillus</taxon>
    </lineage>
</organism>
<dbReference type="PANTHER" id="PTHR32089:SF114">
    <property type="entry name" value="METHYL-ACCEPTING CHEMOTAXIS PROTEIN MCPB"/>
    <property type="match status" value="1"/>
</dbReference>
<dbReference type="PATRIC" id="fig|1423750.3.peg.892"/>
<dbReference type="AlphaFoldDB" id="A0A0R1VL21"/>
<evidence type="ECO:0000313" key="12">
    <source>
        <dbReference type="EMBL" id="KRM06005.1"/>
    </source>
</evidence>
<evidence type="ECO:0000256" key="9">
    <source>
        <dbReference type="SAM" id="MobiDB-lite"/>
    </source>
</evidence>
<evidence type="ECO:0000256" key="5">
    <source>
        <dbReference type="ARBA" id="ARBA00022989"/>
    </source>
</evidence>
<comment type="subcellular location">
    <subcellularLocation>
        <location evidence="1">Cell membrane</location>
        <topology evidence="1">Multi-pass membrane protein</topology>
    </subcellularLocation>
</comment>
<feature type="region of interest" description="Disordered" evidence="9">
    <location>
        <begin position="638"/>
        <end position="658"/>
    </location>
</feature>
<proteinExistence type="predicted"/>
<evidence type="ECO:0000256" key="6">
    <source>
        <dbReference type="ARBA" id="ARBA00023136"/>
    </source>
</evidence>
<dbReference type="GO" id="GO:0007165">
    <property type="term" value="P:signal transduction"/>
    <property type="evidence" value="ECO:0007669"/>
    <property type="project" value="UniProtKB-KW"/>
</dbReference>
<dbReference type="Pfam" id="PF00015">
    <property type="entry name" value="MCPsignal"/>
    <property type="match status" value="1"/>
</dbReference>
<keyword evidence="4 10" id="KW-0812">Transmembrane</keyword>
<name>A0A0R1VL21_9LACO</name>
<dbReference type="Pfam" id="PF02743">
    <property type="entry name" value="dCache_1"/>
    <property type="match status" value="1"/>
</dbReference>
<feature type="transmembrane region" description="Helical" evidence="10">
    <location>
        <begin position="284"/>
        <end position="305"/>
    </location>
</feature>
<dbReference type="GeneID" id="98318898"/>
<evidence type="ECO:0000256" key="3">
    <source>
        <dbReference type="ARBA" id="ARBA00022500"/>
    </source>
</evidence>
<evidence type="ECO:0000256" key="4">
    <source>
        <dbReference type="ARBA" id="ARBA00022692"/>
    </source>
</evidence>
<dbReference type="STRING" id="1423750.FC89_GL000869"/>
<dbReference type="PROSITE" id="PS50111">
    <property type="entry name" value="CHEMOTAXIS_TRANSDUC_2"/>
    <property type="match status" value="1"/>
</dbReference>
<dbReference type="CDD" id="cd18774">
    <property type="entry name" value="PDC2_HK_sensor"/>
    <property type="match status" value="1"/>
</dbReference>
<dbReference type="SMART" id="SM00283">
    <property type="entry name" value="MA"/>
    <property type="match status" value="1"/>
</dbReference>
<dbReference type="RefSeq" id="WP_057871633.1">
    <property type="nucleotide sequence ID" value="NZ_AZGB01000016.1"/>
</dbReference>
<keyword evidence="2" id="KW-1003">Cell membrane</keyword>
<evidence type="ECO:0000256" key="7">
    <source>
        <dbReference type="ARBA" id="ARBA00023224"/>
    </source>
</evidence>
<comment type="caution">
    <text evidence="12">The sequence shown here is derived from an EMBL/GenBank/DDBJ whole genome shotgun (WGS) entry which is preliminary data.</text>
</comment>
<keyword evidence="6 10" id="KW-0472">Membrane</keyword>
<dbReference type="EMBL" id="AZGB01000016">
    <property type="protein sequence ID" value="KRM06005.1"/>
    <property type="molecule type" value="Genomic_DNA"/>
</dbReference>
<keyword evidence="13" id="KW-1185">Reference proteome</keyword>
<dbReference type="InterPro" id="IPR033479">
    <property type="entry name" value="dCache_1"/>
</dbReference>
<dbReference type="OrthoDB" id="9760371at2"/>
<evidence type="ECO:0000256" key="2">
    <source>
        <dbReference type="ARBA" id="ARBA00022475"/>
    </source>
</evidence>
<evidence type="ECO:0000313" key="13">
    <source>
        <dbReference type="Proteomes" id="UP000051451"/>
    </source>
</evidence>
<reference evidence="12 13" key="1">
    <citation type="journal article" date="2015" name="Genome Announc.">
        <title>Expanding the biotechnology potential of lactobacilli through comparative genomics of 213 strains and associated genera.</title>
        <authorList>
            <person name="Sun Z."/>
            <person name="Harris H.M."/>
            <person name="McCann A."/>
            <person name="Guo C."/>
            <person name="Argimon S."/>
            <person name="Zhang W."/>
            <person name="Yang X."/>
            <person name="Jeffery I.B."/>
            <person name="Cooney J.C."/>
            <person name="Kagawa T.F."/>
            <person name="Liu W."/>
            <person name="Song Y."/>
            <person name="Salvetti E."/>
            <person name="Wrobel A."/>
            <person name="Rasinkangas P."/>
            <person name="Parkhill J."/>
            <person name="Rea M.C."/>
            <person name="O'Sullivan O."/>
            <person name="Ritari J."/>
            <person name="Douillard F.P."/>
            <person name="Paul Ross R."/>
            <person name="Yang R."/>
            <person name="Briner A.E."/>
            <person name="Felis G.E."/>
            <person name="de Vos W.M."/>
            <person name="Barrangou R."/>
            <person name="Klaenhammer T.R."/>
            <person name="Caufield P.W."/>
            <person name="Cui Y."/>
            <person name="Zhang H."/>
            <person name="O'Toole P.W."/>
        </authorList>
    </citation>
    <scope>NUCLEOTIDE SEQUENCE [LARGE SCALE GENOMIC DNA]</scope>
    <source>
        <strain evidence="12 13">DSM 18630</strain>
    </source>
</reference>
<evidence type="ECO:0000256" key="10">
    <source>
        <dbReference type="SAM" id="Phobius"/>
    </source>
</evidence>
<dbReference type="Gene3D" id="1.10.287.950">
    <property type="entry name" value="Methyl-accepting chemotaxis protein"/>
    <property type="match status" value="1"/>
</dbReference>
<dbReference type="Gene3D" id="3.30.450.20">
    <property type="entry name" value="PAS domain"/>
    <property type="match status" value="1"/>
</dbReference>
<keyword evidence="7 8" id="KW-0807">Transducer</keyword>
<evidence type="ECO:0000256" key="8">
    <source>
        <dbReference type="PROSITE-ProRule" id="PRU00284"/>
    </source>
</evidence>
<gene>
    <name evidence="12" type="ORF">FC89_GL000869</name>
</gene>
<dbReference type="GO" id="GO:0005886">
    <property type="term" value="C:plasma membrane"/>
    <property type="evidence" value="ECO:0007669"/>
    <property type="project" value="UniProtKB-SubCell"/>
</dbReference>
<dbReference type="GO" id="GO:0006935">
    <property type="term" value="P:chemotaxis"/>
    <property type="evidence" value="ECO:0007669"/>
    <property type="project" value="UniProtKB-KW"/>
</dbReference>
<dbReference type="Proteomes" id="UP000051451">
    <property type="component" value="Unassembled WGS sequence"/>
</dbReference>
<dbReference type="InterPro" id="IPR029151">
    <property type="entry name" value="Sensor-like_sf"/>
</dbReference>
<keyword evidence="5 10" id="KW-1133">Transmembrane helix</keyword>
<evidence type="ECO:0000256" key="1">
    <source>
        <dbReference type="ARBA" id="ARBA00004651"/>
    </source>
</evidence>
<dbReference type="InterPro" id="IPR004089">
    <property type="entry name" value="MCPsignal_dom"/>
</dbReference>
<evidence type="ECO:0000259" key="11">
    <source>
        <dbReference type="PROSITE" id="PS50111"/>
    </source>
</evidence>
<feature type="transmembrane region" description="Helical" evidence="10">
    <location>
        <begin position="12"/>
        <end position="34"/>
    </location>
</feature>
<dbReference type="PANTHER" id="PTHR32089">
    <property type="entry name" value="METHYL-ACCEPTING CHEMOTAXIS PROTEIN MCPB"/>
    <property type="match status" value="1"/>
</dbReference>
<accession>A0A0R1VL21</accession>
<protein>
    <submittedName>
        <fullName evidence="12">Methyl-accepting chemotaxis sensory transducer</fullName>
    </submittedName>
</protein>
<dbReference type="CDD" id="cd12913">
    <property type="entry name" value="PDC1_MCP_like"/>
    <property type="match status" value="1"/>
</dbReference>
<sequence>MRKRERSVGNYFGGMLIIAALVAVIAMLICSYVTTSKLLDKRNILSQQGAATALVADKTNLRHVTEKELKGLLGLRELQGKTYNLSQIRHTLHAVKNGNSQIKQIEFGTDQGKTVTFTQLPAGFDPRTRPWYKDAIAKPNQIVWTNPYKDATSGQMVTTASIMVKNASGQKAVLGIDVSYSSVAKTISNLKISRTGSVTLVAKDGTVITSNGKSKNYTFKAGQNISNRAIFRKIAAAPNSQGTLQLNDNRIRKVYYDRGGDGDTNSYAFAVVDRSDLSTELHSLVIISIVVAIIMILLVGLYGLYVTKVLKRMAAVFIDRFKAAEKGKFTKIKAFDGGSTLSLLNNSEKLGQKFSAPDKDGQEFNRIAYYYNQMVGEISKSFNKVQGESENVANKSDSLLGLSKQTNKATEEVAQAITGIAQVTTSQAQETSDSVSQLKNLSDVITTLHKNVEQMNEKSVDAGKMNKQNLDVTSQVADKWNQELTKMQELENSVSHLNEQVKNIDKIVNVIDGISRQTNLLALNASIEAAGAGEAGKGFAVVATEIRKLSDQSKDSTKNISDILGKIRIDSEEMVKKMSASVAGGKEQTDLIDQAIGSSKTVFGVNKKLIEDIHEIEQASGKIAEVQGKIEESLENISASTEENSAGAEEVSANSEEVQATMEEFTNHVSELQKTADELKKVVAAFEFEK</sequence>